<dbReference type="AlphaFoldDB" id="A0A8J2JII6"/>
<feature type="non-terminal residue" evidence="1">
    <location>
        <position position="68"/>
    </location>
</feature>
<dbReference type="EMBL" id="CAJVCH010074440">
    <property type="protein sequence ID" value="CAG7720861.1"/>
    <property type="molecule type" value="Genomic_DNA"/>
</dbReference>
<sequence length="68" mass="7784">MLTFSFGVYIANNEKLLPDQRLELTTDRCPEFSNGTETTESSLYLMSSVDWKDKEDSVLIQILSVSYL</sequence>
<organism evidence="1 2">
    <name type="scientific">Allacma fusca</name>
    <dbReference type="NCBI Taxonomy" id="39272"/>
    <lineage>
        <taxon>Eukaryota</taxon>
        <taxon>Metazoa</taxon>
        <taxon>Ecdysozoa</taxon>
        <taxon>Arthropoda</taxon>
        <taxon>Hexapoda</taxon>
        <taxon>Collembola</taxon>
        <taxon>Symphypleona</taxon>
        <taxon>Sminthuridae</taxon>
        <taxon>Allacma</taxon>
    </lineage>
</organism>
<name>A0A8J2JII6_9HEXA</name>
<reference evidence="1" key="1">
    <citation type="submission" date="2021-06" db="EMBL/GenBank/DDBJ databases">
        <authorList>
            <person name="Hodson N. C."/>
            <person name="Mongue J. A."/>
            <person name="Jaron S. K."/>
        </authorList>
    </citation>
    <scope>NUCLEOTIDE SEQUENCE</scope>
</reference>
<comment type="caution">
    <text evidence="1">The sequence shown here is derived from an EMBL/GenBank/DDBJ whole genome shotgun (WGS) entry which is preliminary data.</text>
</comment>
<accession>A0A8J2JII6</accession>
<evidence type="ECO:0000313" key="1">
    <source>
        <dbReference type="EMBL" id="CAG7720861.1"/>
    </source>
</evidence>
<evidence type="ECO:0000313" key="2">
    <source>
        <dbReference type="Proteomes" id="UP000708208"/>
    </source>
</evidence>
<dbReference type="Proteomes" id="UP000708208">
    <property type="component" value="Unassembled WGS sequence"/>
</dbReference>
<protein>
    <submittedName>
        <fullName evidence="1">Uncharacterized protein</fullName>
    </submittedName>
</protein>
<gene>
    <name evidence="1" type="ORF">AFUS01_LOCUS10114</name>
</gene>
<proteinExistence type="predicted"/>
<keyword evidence="2" id="KW-1185">Reference proteome</keyword>